<reference evidence="2" key="1">
    <citation type="submission" date="2017-01" db="EMBL/GenBank/DDBJ databases">
        <authorList>
            <person name="Varghese N."/>
            <person name="Submissions S."/>
        </authorList>
    </citation>
    <scope>NUCLEOTIDE SEQUENCE [LARGE SCALE GENOMIC DNA]</scope>
    <source>
        <strain evidence="2">DSM 21054</strain>
    </source>
</reference>
<accession>A0A173MKH6</accession>
<evidence type="ECO:0000313" key="1">
    <source>
        <dbReference type="EMBL" id="SIT07266.1"/>
    </source>
</evidence>
<gene>
    <name evidence="1" type="ORF">SAMN05421788_103312</name>
</gene>
<dbReference type="KEGG" id="fln:FLA_4001"/>
<sequence length="316" mass="36987">MYRFAVVPTYIAATILIDTMPLSLNSNSLSGRFILFLVISGSFFISSNSIAQSDPPGGSVNYKPYIILLPKSGYDTTQSYNYYVLDVRVAGKKLVYYNWEGDKEDDIEKLSSFCEKEFAQQDTTSQMACVIRFKKAILFSDYKRIARMLNEREYLWDIDLRKNNIYVYHRKFYNQPTFLNTTLTAEVLKDTLPVAQFAFEKDRLYMVKEDYAHDPCCKYYNYYTLDQRYKNKKVAVCSLDKAYWTSLAECNAFIEKIVTRIKKEKYAIGAIGMGKDISLQEVFTIESALIHYNLRFDYDPRNSFFYFFVEIPKDIL</sequence>
<proteinExistence type="predicted"/>
<keyword evidence="2" id="KW-1185">Reference proteome</keyword>
<dbReference type="EMBL" id="FTOR01000003">
    <property type="protein sequence ID" value="SIT07266.1"/>
    <property type="molecule type" value="Genomic_DNA"/>
</dbReference>
<protein>
    <submittedName>
        <fullName evidence="1">Uncharacterized protein</fullName>
    </submittedName>
</protein>
<name>A0A173MKH6_9BACT</name>
<dbReference type="Proteomes" id="UP000186917">
    <property type="component" value="Unassembled WGS sequence"/>
</dbReference>
<evidence type="ECO:0000313" key="2">
    <source>
        <dbReference type="Proteomes" id="UP000186917"/>
    </source>
</evidence>
<organism evidence="1 2">
    <name type="scientific">Filimonas lacunae</name>
    <dbReference type="NCBI Taxonomy" id="477680"/>
    <lineage>
        <taxon>Bacteria</taxon>
        <taxon>Pseudomonadati</taxon>
        <taxon>Bacteroidota</taxon>
        <taxon>Chitinophagia</taxon>
        <taxon>Chitinophagales</taxon>
        <taxon>Chitinophagaceae</taxon>
        <taxon>Filimonas</taxon>
    </lineage>
</organism>
<dbReference type="AlphaFoldDB" id="A0A173MKH6"/>